<keyword evidence="5" id="KW-0233">DNA recombination</keyword>
<evidence type="ECO:0000256" key="2">
    <source>
        <dbReference type="ARBA" id="ARBA00011044"/>
    </source>
</evidence>
<dbReference type="Pfam" id="PF01385">
    <property type="entry name" value="OrfB_IS605"/>
    <property type="match status" value="1"/>
</dbReference>
<dbReference type="RefSeq" id="WP_119851321.1">
    <property type="nucleotide sequence ID" value="NZ_CP032412.1"/>
</dbReference>
<keyword evidence="9" id="KW-1185">Reference proteome</keyword>
<name>A0A385TVW2_PAELA</name>
<dbReference type="KEGG" id="plw:D5F53_28105"/>
<comment type="similarity">
    <text evidence="2">In the N-terminal section; belongs to the transposase 2 family.</text>
</comment>
<dbReference type="EMBL" id="CP032412">
    <property type="protein sequence ID" value="AYB47956.1"/>
    <property type="molecule type" value="Genomic_DNA"/>
</dbReference>
<reference evidence="8 9" key="1">
    <citation type="submission" date="2018-09" db="EMBL/GenBank/DDBJ databases">
        <title>Genome Sequence of Paenibacillus lautus Strain E7593-69, Azo Dye-Degrading Bacteria, Isolated from Commercial Tattoo Inks.</title>
        <authorList>
            <person name="Nho S.W."/>
            <person name="Kim S.-J."/>
            <person name="Kweon O."/>
            <person name="Cerniglia C.E."/>
        </authorList>
    </citation>
    <scope>NUCLEOTIDE SEQUENCE [LARGE SCALE GENOMIC DNA]</scope>
    <source>
        <strain evidence="8 9">E7593-69</strain>
    </source>
</reference>
<keyword evidence="3" id="KW-0815">Transposition</keyword>
<accession>A0A385TVW2</accession>
<dbReference type="NCBIfam" id="TIGR01766">
    <property type="entry name" value="IS200/IS605 family accessory protein TnpB-like domain"/>
    <property type="match status" value="1"/>
</dbReference>
<feature type="domain" description="Probable transposase IS891/IS1136/IS1341" evidence="6">
    <location>
        <begin position="161"/>
        <end position="270"/>
    </location>
</feature>
<dbReference type="InterPro" id="IPR051399">
    <property type="entry name" value="RNA-guided_DNA_endo/Transpos"/>
</dbReference>
<dbReference type="PANTHER" id="PTHR30405:SF11">
    <property type="entry name" value="RNA-GUIDED DNA ENDONUCLEASE RV2885C-RELATED"/>
    <property type="match status" value="1"/>
</dbReference>
<protein>
    <submittedName>
        <fullName evidence="8">Transposase</fullName>
    </submittedName>
</protein>
<sequence length="373" mass="43383">MEKAKVTVTVKIKLTPTPEQSERMLQTLHAYRQACNFVSQHVYETKKRSVICLHKLLYRDLREAFSLRSQMAQSVLKTVAARYQSIVSNGHPWTQIHFKKPEYDLVWNRDYSLSKQIFSINTLEGRIKVPFVMQGMEIYFDGTWIFGTAKLVNRRGKWYLHIPVTKEVDRVTLPSIHQVVGIDLGINFVATTYDIAGKTVFYPGRPIKDKRSQYKHLRKTLQQVGTPSARRKLKRIGERENRWMTDVNHRISKALVSQYDPFTLFVVEDLTGIRTATERVRVQDRYENVSWSFLQLRKMIEYKAALRGARVVAVDPRYTSQTCPKCDRKNKANRDKKKHHFCCMACGYQSNDDRIAAMNLQGIGIKYIAEVAK</sequence>
<dbReference type="PANTHER" id="PTHR30405">
    <property type="entry name" value="TRANSPOSASE"/>
    <property type="match status" value="1"/>
</dbReference>
<keyword evidence="4" id="KW-0238">DNA-binding</keyword>
<comment type="similarity">
    <text evidence="1">In the C-terminal section; belongs to the transposase 35 family.</text>
</comment>
<dbReference type="Pfam" id="PF07282">
    <property type="entry name" value="Cas12f1-like_TNB"/>
    <property type="match status" value="1"/>
</dbReference>
<evidence type="ECO:0000313" key="8">
    <source>
        <dbReference type="EMBL" id="AYB47956.1"/>
    </source>
</evidence>
<evidence type="ECO:0000313" key="9">
    <source>
        <dbReference type="Proteomes" id="UP000266552"/>
    </source>
</evidence>
<organism evidence="8 9">
    <name type="scientific">Paenibacillus lautus</name>
    <name type="common">Bacillus lautus</name>
    <dbReference type="NCBI Taxonomy" id="1401"/>
    <lineage>
        <taxon>Bacteria</taxon>
        <taxon>Bacillati</taxon>
        <taxon>Bacillota</taxon>
        <taxon>Bacilli</taxon>
        <taxon>Bacillales</taxon>
        <taxon>Paenibacillaceae</taxon>
        <taxon>Paenibacillus</taxon>
    </lineage>
</organism>
<dbReference type="GO" id="GO:0003677">
    <property type="term" value="F:DNA binding"/>
    <property type="evidence" value="ECO:0007669"/>
    <property type="project" value="UniProtKB-KW"/>
</dbReference>
<dbReference type="NCBIfam" id="NF040570">
    <property type="entry name" value="guided_TnpB"/>
    <property type="match status" value="1"/>
</dbReference>
<evidence type="ECO:0000259" key="6">
    <source>
        <dbReference type="Pfam" id="PF01385"/>
    </source>
</evidence>
<evidence type="ECO:0000256" key="1">
    <source>
        <dbReference type="ARBA" id="ARBA00008761"/>
    </source>
</evidence>
<evidence type="ECO:0000259" key="7">
    <source>
        <dbReference type="Pfam" id="PF07282"/>
    </source>
</evidence>
<dbReference type="InterPro" id="IPR010095">
    <property type="entry name" value="Cas12f1-like_TNB"/>
</dbReference>
<dbReference type="GO" id="GO:0006310">
    <property type="term" value="P:DNA recombination"/>
    <property type="evidence" value="ECO:0007669"/>
    <property type="project" value="UniProtKB-KW"/>
</dbReference>
<proteinExistence type="inferred from homology"/>
<dbReference type="GO" id="GO:0032196">
    <property type="term" value="P:transposition"/>
    <property type="evidence" value="ECO:0007669"/>
    <property type="project" value="UniProtKB-KW"/>
</dbReference>
<dbReference type="AlphaFoldDB" id="A0A385TVW2"/>
<evidence type="ECO:0000256" key="4">
    <source>
        <dbReference type="ARBA" id="ARBA00023125"/>
    </source>
</evidence>
<dbReference type="Proteomes" id="UP000266552">
    <property type="component" value="Chromosome"/>
</dbReference>
<evidence type="ECO:0000256" key="3">
    <source>
        <dbReference type="ARBA" id="ARBA00022578"/>
    </source>
</evidence>
<evidence type="ECO:0000256" key="5">
    <source>
        <dbReference type="ARBA" id="ARBA00023172"/>
    </source>
</evidence>
<dbReference type="InterPro" id="IPR001959">
    <property type="entry name" value="Transposase"/>
</dbReference>
<feature type="domain" description="Cas12f1-like TNB" evidence="7">
    <location>
        <begin position="294"/>
        <end position="360"/>
    </location>
</feature>
<gene>
    <name evidence="8" type="ORF">D5F53_28105</name>
</gene>